<dbReference type="Proteomes" id="UP000765509">
    <property type="component" value="Unassembled WGS sequence"/>
</dbReference>
<feature type="compositionally biased region" description="Basic residues" evidence="1">
    <location>
        <begin position="19"/>
        <end position="34"/>
    </location>
</feature>
<protein>
    <submittedName>
        <fullName evidence="2">Uncharacterized protein</fullName>
    </submittedName>
</protein>
<proteinExistence type="predicted"/>
<accession>A0A9Q3GBB0</accession>
<sequence length="95" mass="11028">MVRAKPNIEHHEDKDTKTNHKGKLTRSPRQHIHNSKQIMSHLAYSNTAYKDFSTISIDKKAANAQWLKLPSVRPLTHPYVIINETKKPFLPVLIY</sequence>
<gene>
    <name evidence="2" type="ORF">O181_000121</name>
</gene>
<name>A0A9Q3GBB0_9BASI</name>
<evidence type="ECO:0000313" key="2">
    <source>
        <dbReference type="EMBL" id="MBW0460406.1"/>
    </source>
</evidence>
<reference evidence="2" key="1">
    <citation type="submission" date="2021-03" db="EMBL/GenBank/DDBJ databases">
        <title>Draft genome sequence of rust myrtle Austropuccinia psidii MF-1, a brazilian biotype.</title>
        <authorList>
            <person name="Quecine M.C."/>
            <person name="Pachon D.M.R."/>
            <person name="Bonatelli M.L."/>
            <person name="Correr F.H."/>
            <person name="Franceschini L.M."/>
            <person name="Leite T.F."/>
            <person name="Margarido G.R.A."/>
            <person name="Almeida C.A."/>
            <person name="Ferrarezi J.A."/>
            <person name="Labate C.A."/>
        </authorList>
    </citation>
    <scope>NUCLEOTIDE SEQUENCE</scope>
    <source>
        <strain evidence="2">MF-1</strain>
    </source>
</reference>
<dbReference type="AlphaFoldDB" id="A0A9Q3GBB0"/>
<comment type="caution">
    <text evidence="2">The sequence shown here is derived from an EMBL/GenBank/DDBJ whole genome shotgun (WGS) entry which is preliminary data.</text>
</comment>
<evidence type="ECO:0000256" key="1">
    <source>
        <dbReference type="SAM" id="MobiDB-lite"/>
    </source>
</evidence>
<evidence type="ECO:0000313" key="3">
    <source>
        <dbReference type="Proteomes" id="UP000765509"/>
    </source>
</evidence>
<feature type="region of interest" description="Disordered" evidence="1">
    <location>
        <begin position="1"/>
        <end position="36"/>
    </location>
</feature>
<keyword evidence="3" id="KW-1185">Reference proteome</keyword>
<feature type="compositionally biased region" description="Basic and acidic residues" evidence="1">
    <location>
        <begin position="1"/>
        <end position="18"/>
    </location>
</feature>
<dbReference type="EMBL" id="AVOT02000011">
    <property type="protein sequence ID" value="MBW0460406.1"/>
    <property type="molecule type" value="Genomic_DNA"/>
</dbReference>
<organism evidence="2 3">
    <name type="scientific">Austropuccinia psidii MF-1</name>
    <dbReference type="NCBI Taxonomy" id="1389203"/>
    <lineage>
        <taxon>Eukaryota</taxon>
        <taxon>Fungi</taxon>
        <taxon>Dikarya</taxon>
        <taxon>Basidiomycota</taxon>
        <taxon>Pucciniomycotina</taxon>
        <taxon>Pucciniomycetes</taxon>
        <taxon>Pucciniales</taxon>
        <taxon>Sphaerophragmiaceae</taxon>
        <taxon>Austropuccinia</taxon>
    </lineage>
</organism>